<dbReference type="Pfam" id="PF13191">
    <property type="entry name" value="AAA_16"/>
    <property type="match status" value="1"/>
</dbReference>
<gene>
    <name evidence="2" type="ORF">EDF87_12569</name>
</gene>
<evidence type="ECO:0000313" key="2">
    <source>
        <dbReference type="EMBL" id="TDV37533.1"/>
    </source>
</evidence>
<sequence length="386" mass="42748">MPPPVLAGRERLRERVRVGIARLRVGRSAKSVLMVGEHGVGKSVLLQQMCIDAEVDGVYTLYIADPVRRSLPDLLAPQLRLMLMRICQIEAAKDIAELALSALTDLVSAPEIRFSDLMEDLDFKTEVTGLTDQADLQGGFTTLLEIVGMAAKLANSALVLYIDELHCIEEMLLSSLIVILHRCAQSRLPVMLIGAGLPQLRARAGSAKSYAERLFDYPQIGRLSQLEAALAIVQPANAQGVVIEAEAVELIVEKTKGYPYFLQEVASHAWAVASTSPITVADMEKALSEAIVSLDERFFRGRFDRLTSMEKKYLRAMADLEPRPHCSSIIAERQGRRVQIVASIRDSLIAKGMIWCPRHGETAFTMPFFDEFLKRIMPCDDGSLIR</sequence>
<feature type="domain" description="Orc1-like AAA ATPase" evidence="1">
    <location>
        <begin position="6"/>
        <end position="193"/>
    </location>
</feature>
<name>A0A4R7USL9_9PSED</name>
<dbReference type="EMBL" id="SOCQ01000025">
    <property type="protein sequence ID" value="TDV37533.1"/>
    <property type="molecule type" value="Genomic_DNA"/>
</dbReference>
<proteinExistence type="predicted"/>
<dbReference type="SUPFAM" id="SSF52540">
    <property type="entry name" value="P-loop containing nucleoside triphosphate hydrolases"/>
    <property type="match status" value="1"/>
</dbReference>
<evidence type="ECO:0000313" key="3">
    <source>
        <dbReference type="Proteomes" id="UP000295804"/>
    </source>
</evidence>
<organism evidence="2 3">
    <name type="scientific">Pseudomonas helmanticensis</name>
    <dbReference type="NCBI Taxonomy" id="1471381"/>
    <lineage>
        <taxon>Bacteria</taxon>
        <taxon>Pseudomonadati</taxon>
        <taxon>Pseudomonadota</taxon>
        <taxon>Gammaproteobacteria</taxon>
        <taxon>Pseudomonadales</taxon>
        <taxon>Pseudomonadaceae</taxon>
        <taxon>Pseudomonas</taxon>
    </lineage>
</organism>
<dbReference type="InterPro" id="IPR027417">
    <property type="entry name" value="P-loop_NTPase"/>
</dbReference>
<comment type="caution">
    <text evidence="2">The sequence shown here is derived from an EMBL/GenBank/DDBJ whole genome shotgun (WGS) entry which is preliminary data.</text>
</comment>
<dbReference type="InterPro" id="IPR041664">
    <property type="entry name" value="AAA_16"/>
</dbReference>
<reference evidence="2 3" key="1">
    <citation type="submission" date="2019-03" db="EMBL/GenBank/DDBJ databases">
        <title>Genomic analyses of the natural microbiome of Caenorhabditis elegans.</title>
        <authorList>
            <person name="Samuel B."/>
        </authorList>
    </citation>
    <scope>NUCLEOTIDE SEQUENCE [LARGE SCALE GENOMIC DNA]</scope>
    <source>
        <strain evidence="2 3">BIGb0525</strain>
    </source>
</reference>
<dbReference type="AlphaFoldDB" id="A0A4R7USL9"/>
<evidence type="ECO:0000259" key="1">
    <source>
        <dbReference type="Pfam" id="PF13191"/>
    </source>
</evidence>
<dbReference type="Gene3D" id="3.40.50.300">
    <property type="entry name" value="P-loop containing nucleotide triphosphate hydrolases"/>
    <property type="match status" value="1"/>
</dbReference>
<accession>A0A4R7USL9</accession>
<dbReference type="Proteomes" id="UP000295804">
    <property type="component" value="Unassembled WGS sequence"/>
</dbReference>
<protein>
    <submittedName>
        <fullName evidence="2">AAA ATPase-like protein</fullName>
    </submittedName>
</protein>